<protein>
    <recommendedName>
        <fullName evidence="6">DUF4430 domain-containing protein</fullName>
    </recommendedName>
</protein>
<accession>A0ABP8ENS6</accession>
<sequence>MYPAPPRPSTPSLSTSRTTPFRLVRAAGSAAALAVLALVPALPAQATALPAQAGAPADVSGTACADDAGVTVVVDLTDLGEDIRVGCAEGDPATGREALESAGFTTADSVPGMICAVDGLPDPCPEEFDGNYWAYFSAEADGEWTARTEGADTADPAPGTFEGWRYNDGSAGPGVTTAELTATAAESTATADDTATAGDAADTQAADDASGPSTGLVVGLGAAAVALVLAVVLLRRRGRA</sequence>
<organism evidence="4 5">
    <name type="scientific">Georgenia daeguensis</name>
    <dbReference type="NCBI Taxonomy" id="908355"/>
    <lineage>
        <taxon>Bacteria</taxon>
        <taxon>Bacillati</taxon>
        <taxon>Actinomycetota</taxon>
        <taxon>Actinomycetes</taxon>
        <taxon>Micrococcales</taxon>
        <taxon>Bogoriellaceae</taxon>
        <taxon>Georgenia</taxon>
    </lineage>
</organism>
<keyword evidence="5" id="KW-1185">Reference proteome</keyword>
<gene>
    <name evidence="4" type="ORF">GCM10022262_00070</name>
</gene>
<feature type="transmembrane region" description="Helical" evidence="2">
    <location>
        <begin position="215"/>
        <end position="234"/>
    </location>
</feature>
<reference evidence="5" key="1">
    <citation type="journal article" date="2019" name="Int. J. Syst. Evol. Microbiol.">
        <title>The Global Catalogue of Microorganisms (GCM) 10K type strain sequencing project: providing services to taxonomists for standard genome sequencing and annotation.</title>
        <authorList>
            <consortium name="The Broad Institute Genomics Platform"/>
            <consortium name="The Broad Institute Genome Sequencing Center for Infectious Disease"/>
            <person name="Wu L."/>
            <person name="Ma J."/>
        </authorList>
    </citation>
    <scope>NUCLEOTIDE SEQUENCE [LARGE SCALE GENOMIC DNA]</scope>
    <source>
        <strain evidence="5">JCM 17459</strain>
    </source>
</reference>
<evidence type="ECO:0000256" key="3">
    <source>
        <dbReference type="SAM" id="SignalP"/>
    </source>
</evidence>
<feature type="region of interest" description="Disordered" evidence="1">
    <location>
        <begin position="149"/>
        <end position="212"/>
    </location>
</feature>
<dbReference type="Proteomes" id="UP001499841">
    <property type="component" value="Unassembled WGS sequence"/>
</dbReference>
<keyword evidence="2" id="KW-0812">Transmembrane</keyword>
<evidence type="ECO:0000256" key="2">
    <source>
        <dbReference type="SAM" id="Phobius"/>
    </source>
</evidence>
<comment type="caution">
    <text evidence="4">The sequence shown here is derived from an EMBL/GenBank/DDBJ whole genome shotgun (WGS) entry which is preliminary data.</text>
</comment>
<feature type="chain" id="PRO_5045589427" description="DUF4430 domain-containing protein" evidence="3">
    <location>
        <begin position="47"/>
        <end position="240"/>
    </location>
</feature>
<feature type="signal peptide" evidence="3">
    <location>
        <begin position="1"/>
        <end position="46"/>
    </location>
</feature>
<proteinExistence type="predicted"/>
<feature type="compositionally biased region" description="Low complexity" evidence="1">
    <location>
        <begin position="176"/>
        <end position="212"/>
    </location>
</feature>
<evidence type="ECO:0000256" key="1">
    <source>
        <dbReference type="SAM" id="MobiDB-lite"/>
    </source>
</evidence>
<keyword evidence="2" id="KW-1133">Transmembrane helix</keyword>
<dbReference type="EMBL" id="BAABBA010000001">
    <property type="protein sequence ID" value="GAA4285648.1"/>
    <property type="molecule type" value="Genomic_DNA"/>
</dbReference>
<keyword evidence="3" id="KW-0732">Signal</keyword>
<name>A0ABP8ENS6_9MICO</name>
<dbReference type="RefSeq" id="WP_345036222.1">
    <property type="nucleotide sequence ID" value="NZ_BAABBA010000001.1"/>
</dbReference>
<evidence type="ECO:0000313" key="4">
    <source>
        <dbReference type="EMBL" id="GAA4285648.1"/>
    </source>
</evidence>
<evidence type="ECO:0000313" key="5">
    <source>
        <dbReference type="Proteomes" id="UP001499841"/>
    </source>
</evidence>
<evidence type="ECO:0008006" key="6">
    <source>
        <dbReference type="Google" id="ProtNLM"/>
    </source>
</evidence>
<keyword evidence="2" id="KW-0472">Membrane</keyword>